<comment type="caution">
    <text evidence="2">The sequence shown here is derived from an EMBL/GenBank/DDBJ whole genome shotgun (WGS) entry which is preliminary data.</text>
</comment>
<dbReference type="EMBL" id="LJGV01000022">
    <property type="protein sequence ID" value="OEU98694.1"/>
    <property type="molecule type" value="Genomic_DNA"/>
</dbReference>
<evidence type="ECO:0000256" key="1">
    <source>
        <dbReference type="SAM" id="Phobius"/>
    </source>
</evidence>
<dbReference type="AlphaFoldDB" id="A0A1E7K448"/>
<protein>
    <submittedName>
        <fullName evidence="2">Uncharacterized protein</fullName>
    </submittedName>
</protein>
<keyword evidence="1" id="KW-0472">Membrane</keyword>
<gene>
    <name evidence="2" type="ORF">AN217_13655</name>
</gene>
<dbReference type="RefSeq" id="WP_019360034.1">
    <property type="nucleotide sequence ID" value="NZ_LJGV01000022.1"/>
</dbReference>
<dbReference type="PATRIC" id="fig|943816.4.peg.2174"/>
<proteinExistence type="predicted"/>
<feature type="transmembrane region" description="Helical" evidence="1">
    <location>
        <begin position="33"/>
        <end position="53"/>
    </location>
</feature>
<keyword evidence="1" id="KW-0812">Transmembrane</keyword>
<keyword evidence="1" id="KW-1133">Transmembrane helix</keyword>
<dbReference type="Proteomes" id="UP000175829">
    <property type="component" value="Unassembled WGS sequence"/>
</dbReference>
<evidence type="ECO:0000313" key="2">
    <source>
        <dbReference type="EMBL" id="OEU98694.1"/>
    </source>
</evidence>
<organism evidence="2 3">
    <name type="scientific">Streptomyces qinglanensis</name>
    <dbReference type="NCBI Taxonomy" id="943816"/>
    <lineage>
        <taxon>Bacteria</taxon>
        <taxon>Bacillati</taxon>
        <taxon>Actinomycetota</taxon>
        <taxon>Actinomycetes</taxon>
        <taxon>Kitasatosporales</taxon>
        <taxon>Streptomycetaceae</taxon>
        <taxon>Streptomyces</taxon>
    </lineage>
</organism>
<sequence length="69" mass="6953">MAYTAGRTAPAGKGRRAALADLGVRPGGRRHPLVAAAMVLPLALLLGLVSGWGRMVLTQASSVVGMLGS</sequence>
<name>A0A1E7K448_9ACTN</name>
<accession>A0A1E7K448</accession>
<reference evidence="2 3" key="1">
    <citation type="journal article" date="2016" name="Front. Microbiol.">
        <title>Comparative Genomics Analysis of Streptomyces Species Reveals Their Adaptation to the Marine Environment and Their Diversity at the Genomic Level.</title>
        <authorList>
            <person name="Tian X."/>
            <person name="Zhang Z."/>
            <person name="Yang T."/>
            <person name="Chen M."/>
            <person name="Li J."/>
            <person name="Chen F."/>
            <person name="Yang J."/>
            <person name="Li W."/>
            <person name="Zhang B."/>
            <person name="Zhang Z."/>
            <person name="Wu J."/>
            <person name="Zhang C."/>
            <person name="Long L."/>
            <person name="Xiao J."/>
        </authorList>
    </citation>
    <scope>NUCLEOTIDE SEQUENCE [LARGE SCALE GENOMIC DNA]</scope>
    <source>
        <strain evidence="2 3">SCSIO M10379</strain>
    </source>
</reference>
<evidence type="ECO:0000313" key="3">
    <source>
        <dbReference type="Proteomes" id="UP000175829"/>
    </source>
</evidence>